<evidence type="ECO:0008006" key="8">
    <source>
        <dbReference type="Google" id="ProtNLM"/>
    </source>
</evidence>
<keyword evidence="3" id="KW-0238">DNA-binding</keyword>
<evidence type="ECO:0000256" key="4">
    <source>
        <dbReference type="ARBA" id="ARBA00023163"/>
    </source>
</evidence>
<name>A0A517LES2_9PEZI</name>
<dbReference type="AlphaFoldDB" id="A0A517LES2"/>
<sequence length="547" mass="61631">MSAPPDGTLLPTGQILDSSNGPTFNQLLSVLNTDEATRLSRLPPQPVPSAISNPSNDIFTCLDGPSPAHSAGRRYPLESEAELEDYLRTYRTKMVLYCPIVPLEEDTTLESMNKDHPFLWLVIRAVCSKSSTRQRALELQIRQTLGREMLIEGTKSRDMLMGTLVFAAWGHYFVTSKPISQPVMMLAMSLAYDLGLNRPIPSDPVTVMLNFNSQGCPKPVFAGQSSFRTIQERRTILGLFLISSVYANYFGRIDHLPWTSYLDECLQILEEKMEVPTDAILVQLVRIQLLCNRVATIPWRTTSVPQSFFVKTLASDLESLTRTLPPSLESNETLQLATFHAIIVMHEHSLDTCPSATSTLERLDSLWACLSATKSWFALFFCLNVIPILQYPQLAMPIFNQLAHCLIVLFRLSTFELPNWDRKRVRQEVNLGATVKLMASRWEEVATAANLNEGNTQDILGAPSDPDHGPWAYTRKKLLVVAHFWEMKLASMMQSEEGAPTISRDNDFTLSTSEQQQMNQMDFSNMDWLNDIWMSDYSGFELPGAFA</sequence>
<evidence type="ECO:0000256" key="2">
    <source>
        <dbReference type="ARBA" id="ARBA00023015"/>
    </source>
</evidence>
<dbReference type="PANTHER" id="PTHR31845:SF32">
    <property type="entry name" value="MISCELLANEOUS ZN(II)2CYS6 TRANSCRIPTION FACTOR (EUROFUNG)-RELATED"/>
    <property type="match status" value="1"/>
</dbReference>
<dbReference type="GO" id="GO:0005634">
    <property type="term" value="C:nucleus"/>
    <property type="evidence" value="ECO:0007669"/>
    <property type="project" value="UniProtKB-SubCell"/>
</dbReference>
<keyword evidence="4" id="KW-0804">Transcription</keyword>
<dbReference type="InterPro" id="IPR051089">
    <property type="entry name" value="prtT"/>
</dbReference>
<comment type="subcellular location">
    <subcellularLocation>
        <location evidence="1">Nucleus</location>
    </subcellularLocation>
</comment>
<gene>
    <name evidence="6" type="ORF">FKW77_001111</name>
</gene>
<evidence type="ECO:0000313" key="7">
    <source>
        <dbReference type="Proteomes" id="UP000316270"/>
    </source>
</evidence>
<accession>A0A517LES2</accession>
<keyword evidence="2" id="KW-0805">Transcription regulation</keyword>
<proteinExistence type="predicted"/>
<evidence type="ECO:0000256" key="1">
    <source>
        <dbReference type="ARBA" id="ARBA00004123"/>
    </source>
</evidence>
<dbReference type="Proteomes" id="UP000316270">
    <property type="component" value="Chromosome 11"/>
</dbReference>
<keyword evidence="5" id="KW-0539">Nucleus</keyword>
<dbReference type="GO" id="GO:0000981">
    <property type="term" value="F:DNA-binding transcription factor activity, RNA polymerase II-specific"/>
    <property type="evidence" value="ECO:0007669"/>
    <property type="project" value="TreeGrafter"/>
</dbReference>
<evidence type="ECO:0000256" key="5">
    <source>
        <dbReference type="ARBA" id="ARBA00023242"/>
    </source>
</evidence>
<protein>
    <recommendedName>
        <fullName evidence="8">Transcription factor domain-containing protein</fullName>
    </recommendedName>
</protein>
<dbReference type="GO" id="GO:0000976">
    <property type="term" value="F:transcription cis-regulatory region binding"/>
    <property type="evidence" value="ECO:0007669"/>
    <property type="project" value="TreeGrafter"/>
</dbReference>
<reference evidence="6 7" key="1">
    <citation type="submission" date="2019-07" db="EMBL/GenBank/DDBJ databases">
        <title>Finished genome of Venturia effusa.</title>
        <authorList>
            <person name="Young C.A."/>
            <person name="Cox M.P."/>
            <person name="Ganley A.R.D."/>
            <person name="David W.J."/>
        </authorList>
    </citation>
    <scope>NUCLEOTIDE SEQUENCE [LARGE SCALE GENOMIC DNA]</scope>
    <source>
        <strain evidence="7">albino</strain>
    </source>
</reference>
<organism evidence="6 7">
    <name type="scientific">Venturia effusa</name>
    <dbReference type="NCBI Taxonomy" id="50376"/>
    <lineage>
        <taxon>Eukaryota</taxon>
        <taxon>Fungi</taxon>
        <taxon>Dikarya</taxon>
        <taxon>Ascomycota</taxon>
        <taxon>Pezizomycotina</taxon>
        <taxon>Dothideomycetes</taxon>
        <taxon>Pleosporomycetidae</taxon>
        <taxon>Venturiales</taxon>
        <taxon>Venturiaceae</taxon>
        <taxon>Venturia</taxon>
    </lineage>
</organism>
<dbReference type="PANTHER" id="PTHR31845">
    <property type="entry name" value="FINGER DOMAIN PROTEIN, PUTATIVE-RELATED"/>
    <property type="match status" value="1"/>
</dbReference>
<dbReference type="EMBL" id="CP042195">
    <property type="protein sequence ID" value="QDS74137.1"/>
    <property type="molecule type" value="Genomic_DNA"/>
</dbReference>
<evidence type="ECO:0000313" key="6">
    <source>
        <dbReference type="EMBL" id="QDS74137.1"/>
    </source>
</evidence>
<dbReference type="CDD" id="cd12148">
    <property type="entry name" value="fungal_TF_MHR"/>
    <property type="match status" value="1"/>
</dbReference>
<dbReference type="OrthoDB" id="1600564at2759"/>
<evidence type="ECO:0000256" key="3">
    <source>
        <dbReference type="ARBA" id="ARBA00023125"/>
    </source>
</evidence>
<dbReference type="STRING" id="50376.A0A517LES2"/>
<keyword evidence="7" id="KW-1185">Reference proteome</keyword>